<dbReference type="VEuPathDB" id="VectorBase:ACON2_029724"/>
<dbReference type="EnsemblMetazoa" id="ACOM029363-RA">
    <property type="protein sequence ID" value="ACOM029363-PA.1"/>
    <property type="gene ID" value="ACOM029363"/>
</dbReference>
<feature type="region of interest" description="Disordered" evidence="1">
    <location>
        <begin position="310"/>
        <end position="333"/>
    </location>
</feature>
<evidence type="ECO:0000313" key="2">
    <source>
        <dbReference type="EnsemblMetazoa" id="ACOM029363-PA.1"/>
    </source>
</evidence>
<dbReference type="Proteomes" id="UP000075882">
    <property type="component" value="Unassembled WGS sequence"/>
</dbReference>
<name>A0A8W7PCA6_ANOCL</name>
<feature type="region of interest" description="Disordered" evidence="1">
    <location>
        <begin position="161"/>
        <end position="182"/>
    </location>
</feature>
<feature type="region of interest" description="Disordered" evidence="1">
    <location>
        <begin position="241"/>
        <end position="277"/>
    </location>
</feature>
<protein>
    <submittedName>
        <fullName evidence="2">Uncharacterized protein</fullName>
    </submittedName>
</protein>
<feature type="compositionally biased region" description="Low complexity" evidence="1">
    <location>
        <begin position="245"/>
        <end position="254"/>
    </location>
</feature>
<proteinExistence type="predicted"/>
<evidence type="ECO:0000256" key="1">
    <source>
        <dbReference type="SAM" id="MobiDB-lite"/>
    </source>
</evidence>
<organism evidence="2">
    <name type="scientific">Anopheles coluzzii</name>
    <name type="common">African malaria mosquito</name>
    <dbReference type="NCBI Taxonomy" id="1518534"/>
    <lineage>
        <taxon>Eukaryota</taxon>
        <taxon>Metazoa</taxon>
        <taxon>Ecdysozoa</taxon>
        <taxon>Arthropoda</taxon>
        <taxon>Hexapoda</taxon>
        <taxon>Insecta</taxon>
        <taxon>Pterygota</taxon>
        <taxon>Neoptera</taxon>
        <taxon>Endopterygota</taxon>
        <taxon>Diptera</taxon>
        <taxon>Nematocera</taxon>
        <taxon>Culicoidea</taxon>
        <taxon>Culicidae</taxon>
        <taxon>Anophelinae</taxon>
        <taxon>Anopheles</taxon>
    </lineage>
</organism>
<feature type="compositionally biased region" description="Polar residues" evidence="1">
    <location>
        <begin position="161"/>
        <end position="177"/>
    </location>
</feature>
<feature type="compositionally biased region" description="Polar residues" evidence="1">
    <location>
        <begin position="255"/>
        <end position="269"/>
    </location>
</feature>
<reference evidence="2" key="1">
    <citation type="submission" date="2022-08" db="UniProtKB">
        <authorList>
            <consortium name="EnsemblMetazoa"/>
        </authorList>
    </citation>
    <scope>IDENTIFICATION</scope>
</reference>
<accession>A0A8W7PCA6</accession>
<feature type="compositionally biased region" description="Polar residues" evidence="1">
    <location>
        <begin position="316"/>
        <end position="326"/>
    </location>
</feature>
<dbReference type="AlphaFoldDB" id="A0A8W7PCA6"/>
<sequence length="380" mass="42022">LQAATQGALATGGGQIRSVFPVRIFCTRCEMGNCLKGCLSDDTNGGMSRTRMNASDSQYEILIEGMQPTDGHPDEGGELQEAIKIKSNRKSNFFKKFCTKTNVDYARLNKAKNNNFSKRIATAGSTSKHNQHPKSGLDIQLQCLDAHSLLLVSKDGHRKTNNGYNDLQTDQTSTPGSSLDLEWENDYGYQHSQWLSQEDDQPEAPQLQSFPASVQESVFKIEEWSTLKRSKDRINALRKLDHQHQQPAQHQEAQGSGSRSRLIHSTNSPGAADDVTGSLECISRPVPPGGRAFPSLEQHHAASLTSVDRMMHGGSSDLSHISSTPEGSLEWDIDQDRQLKSENESLDYDTKELLLEIEQLKNRVLSETGATLKDDELPSS</sequence>